<dbReference type="InterPro" id="IPR013216">
    <property type="entry name" value="Methyltransf_11"/>
</dbReference>
<evidence type="ECO:0000256" key="1">
    <source>
        <dbReference type="ARBA" id="ARBA00022603"/>
    </source>
</evidence>
<dbReference type="Gene3D" id="3.40.50.150">
    <property type="entry name" value="Vaccinia Virus protein VP39"/>
    <property type="match status" value="1"/>
</dbReference>
<evidence type="ECO:0000259" key="3">
    <source>
        <dbReference type="Pfam" id="PF08241"/>
    </source>
</evidence>
<dbReference type="Pfam" id="PF08241">
    <property type="entry name" value="Methyltransf_11"/>
    <property type="match status" value="1"/>
</dbReference>
<evidence type="ECO:0000313" key="5">
    <source>
        <dbReference type="Proteomes" id="UP001189429"/>
    </source>
</evidence>
<feature type="domain" description="Methyltransferase type 11" evidence="3">
    <location>
        <begin position="1"/>
        <end position="70"/>
    </location>
</feature>
<accession>A0ABN9PX45</accession>
<organism evidence="4 5">
    <name type="scientific">Prorocentrum cordatum</name>
    <dbReference type="NCBI Taxonomy" id="2364126"/>
    <lineage>
        <taxon>Eukaryota</taxon>
        <taxon>Sar</taxon>
        <taxon>Alveolata</taxon>
        <taxon>Dinophyceae</taxon>
        <taxon>Prorocentrales</taxon>
        <taxon>Prorocentraceae</taxon>
        <taxon>Prorocentrum</taxon>
    </lineage>
</organism>
<dbReference type="PANTHER" id="PTHR13069:SF21">
    <property type="entry name" value="ALKYLATED DNA REPAIR PROTEIN ALKB HOMOLOG 8"/>
    <property type="match status" value="1"/>
</dbReference>
<evidence type="ECO:0000313" key="4">
    <source>
        <dbReference type="EMBL" id="CAK0795138.1"/>
    </source>
</evidence>
<dbReference type="EMBL" id="CAUYUJ010001269">
    <property type="protein sequence ID" value="CAK0795138.1"/>
    <property type="molecule type" value="Genomic_DNA"/>
</dbReference>
<comment type="caution">
    <text evidence="4">The sequence shown here is derived from an EMBL/GenBank/DDBJ whole genome shotgun (WGS) entry which is preliminary data.</text>
</comment>
<name>A0ABN9PX45_9DINO</name>
<dbReference type="Proteomes" id="UP001189429">
    <property type="component" value="Unassembled WGS sequence"/>
</dbReference>
<dbReference type="PANTHER" id="PTHR13069">
    <property type="entry name" value="ALKYLATED DNA REPAIR PROTEIN ALKB HOMOLOG 8"/>
    <property type="match status" value="1"/>
</dbReference>
<sequence>MLRAARSRLGPERCAEVAQFIHADVRDIPLPSGCVDAVLSCAVLHHLPGAESRDALGEFARVLRPGGRLLASAWDPRARAVAKRGRPVGGGDPHAYWVAWRCDDGGDVDRWYHLPPLPERRELWRDVPGLVPASEPCLDRDNQVFEWTRALQARESRAAAAPLRGEGR</sequence>
<dbReference type="InterPro" id="IPR051422">
    <property type="entry name" value="AlkB_tRNA_MeTrf/Diox"/>
</dbReference>
<evidence type="ECO:0000256" key="2">
    <source>
        <dbReference type="ARBA" id="ARBA00022679"/>
    </source>
</evidence>
<gene>
    <name evidence="4" type="ORF">PCOR1329_LOCUS4882</name>
</gene>
<keyword evidence="2" id="KW-0808">Transferase</keyword>
<dbReference type="InterPro" id="IPR029063">
    <property type="entry name" value="SAM-dependent_MTases_sf"/>
</dbReference>
<dbReference type="SUPFAM" id="SSF53335">
    <property type="entry name" value="S-adenosyl-L-methionine-dependent methyltransferases"/>
    <property type="match status" value="1"/>
</dbReference>
<feature type="non-terminal residue" evidence="4">
    <location>
        <position position="168"/>
    </location>
</feature>
<protein>
    <recommendedName>
        <fullName evidence="3">Methyltransferase type 11 domain-containing protein</fullName>
    </recommendedName>
</protein>
<dbReference type="CDD" id="cd02440">
    <property type="entry name" value="AdoMet_MTases"/>
    <property type="match status" value="1"/>
</dbReference>
<keyword evidence="5" id="KW-1185">Reference proteome</keyword>
<reference evidence="4" key="1">
    <citation type="submission" date="2023-10" db="EMBL/GenBank/DDBJ databases">
        <authorList>
            <person name="Chen Y."/>
            <person name="Shah S."/>
            <person name="Dougan E. K."/>
            <person name="Thang M."/>
            <person name="Chan C."/>
        </authorList>
    </citation>
    <scope>NUCLEOTIDE SEQUENCE [LARGE SCALE GENOMIC DNA]</scope>
</reference>
<proteinExistence type="predicted"/>
<keyword evidence="1" id="KW-0489">Methyltransferase</keyword>